<dbReference type="GO" id="GO:0003713">
    <property type="term" value="F:transcription coactivator activity"/>
    <property type="evidence" value="ECO:0007669"/>
    <property type="project" value="TreeGrafter"/>
</dbReference>
<organism evidence="5 6">
    <name type="scientific">Olpidium bornovanus</name>
    <dbReference type="NCBI Taxonomy" id="278681"/>
    <lineage>
        <taxon>Eukaryota</taxon>
        <taxon>Fungi</taxon>
        <taxon>Fungi incertae sedis</taxon>
        <taxon>Olpidiomycota</taxon>
        <taxon>Olpidiomycotina</taxon>
        <taxon>Olpidiomycetes</taxon>
        <taxon>Olpidiales</taxon>
        <taxon>Olpidiaceae</taxon>
        <taxon>Olpidium</taxon>
    </lineage>
</organism>
<evidence type="ECO:0000259" key="4">
    <source>
        <dbReference type="PROSITE" id="PS51294"/>
    </source>
</evidence>
<gene>
    <name evidence="5" type="ORF">BJ554DRAFT_4559</name>
</gene>
<dbReference type="PANTHER" id="PTHR12374">
    <property type="entry name" value="TRANSCRIPTIONAL ADAPTOR 2 ADA2 -RELATED"/>
    <property type="match status" value="1"/>
</dbReference>
<accession>A0A8H8DEU3</accession>
<dbReference type="PROSITE" id="PS50090">
    <property type="entry name" value="MYB_LIKE"/>
    <property type="match status" value="1"/>
</dbReference>
<feature type="domain" description="SANT" evidence="3">
    <location>
        <begin position="29"/>
        <end position="81"/>
    </location>
</feature>
<dbReference type="FunFam" id="1.10.10.60:FF:000115">
    <property type="entry name" value="Transcriptional adapter 2"/>
    <property type="match status" value="1"/>
</dbReference>
<dbReference type="GO" id="GO:0006357">
    <property type="term" value="P:regulation of transcription by RNA polymerase II"/>
    <property type="evidence" value="ECO:0007669"/>
    <property type="project" value="TreeGrafter"/>
</dbReference>
<dbReference type="InterPro" id="IPR017930">
    <property type="entry name" value="Myb_dom"/>
</dbReference>
<keyword evidence="6" id="KW-1185">Reference proteome</keyword>
<feature type="region of interest" description="Disordered" evidence="1">
    <location>
        <begin position="1"/>
        <end position="31"/>
    </location>
</feature>
<evidence type="ECO:0000256" key="1">
    <source>
        <dbReference type="SAM" id="MobiDB-lite"/>
    </source>
</evidence>
<dbReference type="InterPro" id="IPR009057">
    <property type="entry name" value="Homeodomain-like_sf"/>
</dbReference>
<sequence>MVFSHQSKATATAAAQAGEGRSGKRPPLPAAEDWGADEEVLLIEGAELYGLGNWADIADHVGSKTTQECEKHYLDTYVASETWPLPNMNVSLDTSPEAVAARKQRQQERLKGLLCQRRDVFAV</sequence>
<dbReference type="PROSITE" id="PS51294">
    <property type="entry name" value="HTH_MYB"/>
    <property type="match status" value="1"/>
</dbReference>
<feature type="domain" description="HTH myb-type" evidence="4">
    <location>
        <begin position="34"/>
        <end position="81"/>
    </location>
</feature>
<reference evidence="5 6" key="1">
    <citation type="journal article" name="Sci. Rep.">
        <title>Genome-scale phylogenetic analyses confirm Olpidium as the closest living zoosporic fungus to the non-flagellated, terrestrial fungi.</title>
        <authorList>
            <person name="Chang Y."/>
            <person name="Rochon D."/>
            <person name="Sekimoto S."/>
            <person name="Wang Y."/>
            <person name="Chovatia M."/>
            <person name="Sandor L."/>
            <person name="Salamov A."/>
            <person name="Grigoriev I.V."/>
            <person name="Stajich J.E."/>
            <person name="Spatafora J.W."/>
        </authorList>
    </citation>
    <scope>NUCLEOTIDE SEQUENCE [LARGE SCALE GENOMIC DNA]</scope>
    <source>
        <strain evidence="5">S191</strain>
    </source>
</reference>
<dbReference type="PROSITE" id="PS51293">
    <property type="entry name" value="SANT"/>
    <property type="match status" value="1"/>
</dbReference>
<dbReference type="GO" id="GO:0006338">
    <property type="term" value="P:chromatin remodeling"/>
    <property type="evidence" value="ECO:0007669"/>
    <property type="project" value="TreeGrafter"/>
</dbReference>
<dbReference type="OrthoDB" id="270417at2759"/>
<dbReference type="GO" id="GO:0003682">
    <property type="term" value="F:chromatin binding"/>
    <property type="evidence" value="ECO:0007669"/>
    <property type="project" value="TreeGrafter"/>
</dbReference>
<dbReference type="CDD" id="cd00167">
    <property type="entry name" value="SANT"/>
    <property type="match status" value="1"/>
</dbReference>
<dbReference type="InterPro" id="IPR017884">
    <property type="entry name" value="SANT_dom"/>
</dbReference>
<dbReference type="AlphaFoldDB" id="A0A8H8DEU3"/>
<protein>
    <submittedName>
        <fullName evidence="5">Uncharacterized protein</fullName>
    </submittedName>
</protein>
<dbReference type="PANTHER" id="PTHR12374:SF20">
    <property type="entry name" value="TRANSCRIPTIONAL ADAPTER 2-ALPHA"/>
    <property type="match status" value="1"/>
</dbReference>
<dbReference type="SMART" id="SM00717">
    <property type="entry name" value="SANT"/>
    <property type="match status" value="1"/>
</dbReference>
<dbReference type="InterPro" id="IPR001005">
    <property type="entry name" value="SANT/Myb"/>
</dbReference>
<name>A0A8H8DEU3_9FUNG</name>
<evidence type="ECO:0000313" key="6">
    <source>
        <dbReference type="Proteomes" id="UP000673691"/>
    </source>
</evidence>
<feature type="domain" description="Myb-like" evidence="2">
    <location>
        <begin position="34"/>
        <end position="77"/>
    </location>
</feature>
<dbReference type="Proteomes" id="UP000673691">
    <property type="component" value="Unassembled WGS sequence"/>
</dbReference>
<dbReference type="GO" id="GO:0070461">
    <property type="term" value="C:SAGA-type complex"/>
    <property type="evidence" value="ECO:0007669"/>
    <property type="project" value="TreeGrafter"/>
</dbReference>
<evidence type="ECO:0000313" key="5">
    <source>
        <dbReference type="EMBL" id="KAG5455870.1"/>
    </source>
</evidence>
<evidence type="ECO:0000259" key="2">
    <source>
        <dbReference type="PROSITE" id="PS50090"/>
    </source>
</evidence>
<dbReference type="EMBL" id="JAEFCI010012658">
    <property type="protein sequence ID" value="KAG5455870.1"/>
    <property type="molecule type" value="Genomic_DNA"/>
</dbReference>
<comment type="caution">
    <text evidence="5">The sequence shown here is derived from an EMBL/GenBank/DDBJ whole genome shotgun (WGS) entry which is preliminary data.</text>
</comment>
<dbReference type="SUPFAM" id="SSF46689">
    <property type="entry name" value="Homeodomain-like"/>
    <property type="match status" value="1"/>
</dbReference>
<dbReference type="GO" id="GO:0005634">
    <property type="term" value="C:nucleus"/>
    <property type="evidence" value="ECO:0007669"/>
    <property type="project" value="TreeGrafter"/>
</dbReference>
<dbReference type="Pfam" id="PF00249">
    <property type="entry name" value="Myb_DNA-binding"/>
    <property type="match status" value="1"/>
</dbReference>
<proteinExistence type="predicted"/>
<dbReference type="Gene3D" id="1.10.10.60">
    <property type="entry name" value="Homeodomain-like"/>
    <property type="match status" value="1"/>
</dbReference>
<evidence type="ECO:0000259" key="3">
    <source>
        <dbReference type="PROSITE" id="PS51293"/>
    </source>
</evidence>